<dbReference type="Pfam" id="PF17202">
    <property type="entry name" value="sCache_3_3"/>
    <property type="match status" value="1"/>
</dbReference>
<dbReference type="EMBL" id="CP002582">
    <property type="protein sequence ID" value="ADZ85332.1"/>
    <property type="molecule type" value="Genomic_DNA"/>
</dbReference>
<comment type="similarity">
    <text evidence="7">Belongs to the methyl-accepting chemotaxis (MCP) protein family.</text>
</comment>
<keyword evidence="6 8" id="KW-0807">Transducer</keyword>
<dbReference type="AlphaFoldDB" id="F2JGZ2"/>
<reference evidence="13 14" key="1">
    <citation type="journal article" date="2011" name="J. Bacteriol.">
        <title>Complete genome sequence of the cellulose-degrading bacterium Cellulosilyticum lentocellum.</title>
        <authorList>
            <consortium name="US DOE Joint Genome Institute"/>
            <person name="Miller D.A."/>
            <person name="Suen G."/>
            <person name="Bruce D."/>
            <person name="Copeland A."/>
            <person name="Cheng J.F."/>
            <person name="Detter C."/>
            <person name="Goodwin L.A."/>
            <person name="Han C.S."/>
            <person name="Hauser L.J."/>
            <person name="Land M.L."/>
            <person name="Lapidus A."/>
            <person name="Lucas S."/>
            <person name="Meincke L."/>
            <person name="Pitluck S."/>
            <person name="Tapia R."/>
            <person name="Teshima H."/>
            <person name="Woyke T."/>
            <person name="Fox B.G."/>
            <person name="Angert E.R."/>
            <person name="Currie C.R."/>
        </authorList>
    </citation>
    <scope>NUCLEOTIDE SEQUENCE [LARGE SCALE GENOMIC DNA]</scope>
    <source>
        <strain evidence="14">ATCC 49066 / DSM 5427 / NCIMB 11756 / RHM5</strain>
    </source>
</reference>
<gene>
    <name evidence="13" type="ordered locus">Clole_3649</name>
</gene>
<evidence type="ECO:0000259" key="11">
    <source>
        <dbReference type="PROSITE" id="PS50111"/>
    </source>
</evidence>
<dbReference type="Proteomes" id="UP000008467">
    <property type="component" value="Chromosome"/>
</dbReference>
<feature type="transmembrane region" description="Helical" evidence="10">
    <location>
        <begin position="183"/>
        <end position="208"/>
    </location>
</feature>
<feature type="transmembrane region" description="Helical" evidence="10">
    <location>
        <begin position="12"/>
        <end position="31"/>
    </location>
</feature>
<keyword evidence="4 10" id="KW-1133">Transmembrane helix</keyword>
<dbReference type="SUPFAM" id="SSF58104">
    <property type="entry name" value="Methyl-accepting chemotaxis protein (MCP) signaling domain"/>
    <property type="match status" value="1"/>
</dbReference>
<evidence type="ECO:0000256" key="3">
    <source>
        <dbReference type="ARBA" id="ARBA00022692"/>
    </source>
</evidence>
<dbReference type="InterPro" id="IPR003660">
    <property type="entry name" value="HAMP_dom"/>
</dbReference>
<keyword evidence="3 10" id="KW-0812">Transmembrane</keyword>
<dbReference type="GO" id="GO:0005886">
    <property type="term" value="C:plasma membrane"/>
    <property type="evidence" value="ECO:0007669"/>
    <property type="project" value="UniProtKB-SubCell"/>
</dbReference>
<dbReference type="eggNOG" id="COG0840">
    <property type="taxonomic scope" value="Bacteria"/>
</dbReference>
<protein>
    <submittedName>
        <fullName evidence="13">Methyl-accepting chemotaxis sensory transducer</fullName>
    </submittedName>
</protein>
<keyword evidence="5 10" id="KW-0472">Membrane</keyword>
<feature type="domain" description="Methyl-accepting transducer" evidence="11">
    <location>
        <begin position="276"/>
        <end position="540"/>
    </location>
</feature>
<keyword evidence="14" id="KW-1185">Reference proteome</keyword>
<dbReference type="Pfam" id="PF00015">
    <property type="entry name" value="MCPsignal"/>
    <property type="match status" value="1"/>
</dbReference>
<dbReference type="Gene3D" id="6.10.340.10">
    <property type="match status" value="1"/>
</dbReference>
<accession>F2JGZ2</accession>
<dbReference type="SMART" id="SM00283">
    <property type="entry name" value="MA"/>
    <property type="match status" value="1"/>
</dbReference>
<dbReference type="STRING" id="642492.Clole_3649"/>
<dbReference type="RefSeq" id="WP_013658608.1">
    <property type="nucleotide sequence ID" value="NC_015275.1"/>
</dbReference>
<evidence type="ECO:0000256" key="9">
    <source>
        <dbReference type="SAM" id="Coils"/>
    </source>
</evidence>
<dbReference type="PANTHER" id="PTHR32089:SF112">
    <property type="entry name" value="LYSOZYME-LIKE PROTEIN-RELATED"/>
    <property type="match status" value="1"/>
</dbReference>
<evidence type="ECO:0000256" key="8">
    <source>
        <dbReference type="PROSITE-ProRule" id="PRU00284"/>
    </source>
</evidence>
<dbReference type="HOGENOM" id="CLU_000445_107_19_9"/>
<dbReference type="InterPro" id="IPR004089">
    <property type="entry name" value="MCPsignal_dom"/>
</dbReference>
<comment type="subcellular location">
    <subcellularLocation>
        <location evidence="1">Cell membrane</location>
        <topology evidence="1">Multi-pass membrane protein</topology>
    </subcellularLocation>
</comment>
<feature type="coiled-coil region" evidence="9">
    <location>
        <begin position="529"/>
        <end position="556"/>
    </location>
</feature>
<evidence type="ECO:0000256" key="2">
    <source>
        <dbReference type="ARBA" id="ARBA00022475"/>
    </source>
</evidence>
<dbReference type="GO" id="GO:0007165">
    <property type="term" value="P:signal transduction"/>
    <property type="evidence" value="ECO:0007669"/>
    <property type="project" value="UniProtKB-KW"/>
</dbReference>
<sequence length="563" mass="61921">MKLKIRGKIYRVVLPAFILLAFILTGMVIIVSTNHINDKMEHSMTTNISYYTDMMNLQHDGDYHTDGQTLYKGDDNLQETSLLNKLKASTDFEYTLFLGDTRLITTIQSDTPLVGTKAEDKIIEAVLNKGEITYSDVTINERPFAAYYEPIKDSNGQNIGMLFIGQDTTPYTEEMASLSIKCITISIVVCIIALIAIAIVINSISTAIDKTVKQLYRLSEKDFSFSIDPKLLARGDEVGMLSQGMKAMQENIIAILTEVSHLAHTVSESSRVLSSNSHHIATHSEKVVASSQEITVSTTTQAEDLVQIDQAVGTLSNSLESMTTSMININDSSREIGHISNSSKAEMEEVTASIHNFNEDFKIYAHEIQGFKQRVNTINQITDAIESIAKQTNLLALNAAIEAARAGEAGKGFSVVAEEIRTLAEQSQTSAQNITSIIASLSEDTTKLVEGTITINASLNEQTQNIEHSIDVFQNIVAAVNHIIPQIQAVKEDTSTVNEQNTTIRSKINNSSCIAQNISAACEEVTSSTEEINVVIEELEQTAEELEQMTHQLSKQIHSFKLS</sequence>
<keyword evidence="2" id="KW-1003">Cell membrane</keyword>
<keyword evidence="9" id="KW-0175">Coiled coil</keyword>
<dbReference type="PANTHER" id="PTHR32089">
    <property type="entry name" value="METHYL-ACCEPTING CHEMOTAXIS PROTEIN MCPB"/>
    <property type="match status" value="1"/>
</dbReference>
<dbReference type="InterPro" id="IPR033463">
    <property type="entry name" value="sCache_3"/>
</dbReference>
<dbReference type="PROSITE" id="PS50885">
    <property type="entry name" value="HAMP"/>
    <property type="match status" value="1"/>
</dbReference>
<dbReference type="Gene3D" id="1.10.287.950">
    <property type="entry name" value="Methyl-accepting chemotaxis protein"/>
    <property type="match status" value="1"/>
</dbReference>
<dbReference type="SUPFAM" id="SSF103190">
    <property type="entry name" value="Sensory domain-like"/>
    <property type="match status" value="1"/>
</dbReference>
<evidence type="ECO:0000256" key="1">
    <source>
        <dbReference type="ARBA" id="ARBA00004651"/>
    </source>
</evidence>
<dbReference type="PROSITE" id="PS50111">
    <property type="entry name" value="CHEMOTAXIS_TRANSDUC_2"/>
    <property type="match status" value="1"/>
</dbReference>
<evidence type="ECO:0000313" key="13">
    <source>
        <dbReference type="EMBL" id="ADZ85332.1"/>
    </source>
</evidence>
<evidence type="ECO:0000256" key="4">
    <source>
        <dbReference type="ARBA" id="ARBA00022989"/>
    </source>
</evidence>
<evidence type="ECO:0000256" key="7">
    <source>
        <dbReference type="ARBA" id="ARBA00029447"/>
    </source>
</evidence>
<evidence type="ECO:0000313" key="14">
    <source>
        <dbReference type="Proteomes" id="UP000008467"/>
    </source>
</evidence>
<name>F2JGZ2_CELLD</name>
<dbReference type="InterPro" id="IPR029151">
    <property type="entry name" value="Sensor-like_sf"/>
</dbReference>
<evidence type="ECO:0000259" key="12">
    <source>
        <dbReference type="PROSITE" id="PS50885"/>
    </source>
</evidence>
<organism evidence="13 14">
    <name type="scientific">Cellulosilyticum lentocellum (strain ATCC 49066 / DSM 5427 / NCIMB 11756 / RHM5)</name>
    <name type="common">Clostridium lentocellum</name>
    <dbReference type="NCBI Taxonomy" id="642492"/>
    <lineage>
        <taxon>Bacteria</taxon>
        <taxon>Bacillati</taxon>
        <taxon>Bacillota</taxon>
        <taxon>Clostridia</taxon>
        <taxon>Lachnospirales</taxon>
        <taxon>Cellulosilyticaceae</taxon>
        <taxon>Cellulosilyticum</taxon>
    </lineage>
</organism>
<evidence type="ECO:0000256" key="5">
    <source>
        <dbReference type="ARBA" id="ARBA00023136"/>
    </source>
</evidence>
<evidence type="ECO:0000256" key="10">
    <source>
        <dbReference type="SAM" id="Phobius"/>
    </source>
</evidence>
<feature type="domain" description="HAMP" evidence="12">
    <location>
        <begin position="202"/>
        <end position="257"/>
    </location>
</feature>
<dbReference type="KEGG" id="cle:Clole_3649"/>
<evidence type="ECO:0000256" key="6">
    <source>
        <dbReference type="ARBA" id="ARBA00023224"/>
    </source>
</evidence>
<proteinExistence type="inferred from homology"/>